<evidence type="ECO:0000313" key="3">
    <source>
        <dbReference type="EnsemblPlants" id="KEH23042"/>
    </source>
</evidence>
<evidence type="ECO:0000313" key="5">
    <source>
        <dbReference type="Proteomes" id="UP000265566"/>
    </source>
</evidence>
<organism evidence="1 4">
    <name type="scientific">Medicago truncatula</name>
    <name type="common">Barrel medic</name>
    <name type="synonym">Medicago tribuloides</name>
    <dbReference type="NCBI Taxonomy" id="3880"/>
    <lineage>
        <taxon>Eukaryota</taxon>
        <taxon>Viridiplantae</taxon>
        <taxon>Streptophyta</taxon>
        <taxon>Embryophyta</taxon>
        <taxon>Tracheophyta</taxon>
        <taxon>Spermatophyta</taxon>
        <taxon>Magnoliopsida</taxon>
        <taxon>eudicotyledons</taxon>
        <taxon>Gunneridae</taxon>
        <taxon>Pentapetalae</taxon>
        <taxon>rosids</taxon>
        <taxon>fabids</taxon>
        <taxon>Fabales</taxon>
        <taxon>Fabaceae</taxon>
        <taxon>Papilionoideae</taxon>
        <taxon>50 kb inversion clade</taxon>
        <taxon>NPAAA clade</taxon>
        <taxon>Hologalegina</taxon>
        <taxon>IRL clade</taxon>
        <taxon>Trifolieae</taxon>
        <taxon>Medicago</taxon>
    </lineage>
</organism>
<dbReference type="AlphaFoldDB" id="A0A072U084"/>
<proteinExistence type="predicted"/>
<accession>A0A072U084</accession>
<dbReference type="Gramene" id="rna40726">
    <property type="protein sequence ID" value="RHN46259.1"/>
    <property type="gene ID" value="gene40726"/>
</dbReference>
<evidence type="ECO:0000313" key="4">
    <source>
        <dbReference type="Proteomes" id="UP000002051"/>
    </source>
</evidence>
<sequence>MGGNKIQQQTLEGPPDLAQQRTPHSLQAFQFLTQRIEGRRTKSSTRAFDRTPPLLLNPMSHKDINGLGGNCSRPLTRLHMYNITPPQGFTLKEARLPVGITLHVSTPAPNHTPHNPETVMPRERLYKWDIASPSRHTTIFTTLLRLFYQFHYLLYHHSANVLAGTFCSTAKDISPPYRKRLPIIRTFFTTIATQPFSPDRAYLFSLQI</sequence>
<gene>
    <name evidence="1" type="ordered locus">MTR_7g064965</name>
    <name evidence="2" type="ORF">MtrunA17_Chr7g0240311</name>
</gene>
<protein>
    <submittedName>
        <fullName evidence="1 3">Uncharacterized protein</fullName>
    </submittedName>
</protein>
<dbReference type="EMBL" id="CM001223">
    <property type="protein sequence ID" value="KEH23042.1"/>
    <property type="molecule type" value="Genomic_DNA"/>
</dbReference>
<reference evidence="2" key="5">
    <citation type="journal article" date="2018" name="Nat. Plants">
        <title>Whole-genome landscape of Medicago truncatula symbiotic genes.</title>
        <authorList>
            <person name="Pecrix Y."/>
            <person name="Gamas P."/>
            <person name="Carrere S."/>
        </authorList>
    </citation>
    <scope>NUCLEOTIDE SEQUENCE</scope>
    <source>
        <tissue evidence="2">Leaves</tissue>
    </source>
</reference>
<dbReference type="EMBL" id="PSQE01000007">
    <property type="protein sequence ID" value="RHN46259.1"/>
    <property type="molecule type" value="Genomic_DNA"/>
</dbReference>
<reference evidence="5" key="4">
    <citation type="journal article" date="2018" name="Nat. Plants">
        <title>Whole-genome landscape of Medicago truncatula symbiotic genes.</title>
        <authorList>
            <person name="Pecrix Y."/>
            <person name="Staton S.E."/>
            <person name="Sallet E."/>
            <person name="Lelandais-Briere C."/>
            <person name="Moreau S."/>
            <person name="Carrere S."/>
            <person name="Blein T."/>
            <person name="Jardinaud M.F."/>
            <person name="Latrasse D."/>
            <person name="Zouine M."/>
            <person name="Zahm M."/>
            <person name="Kreplak J."/>
            <person name="Mayjonade B."/>
            <person name="Satge C."/>
            <person name="Perez M."/>
            <person name="Cauet S."/>
            <person name="Marande W."/>
            <person name="Chantry-Darmon C."/>
            <person name="Lopez-Roques C."/>
            <person name="Bouchez O."/>
            <person name="Berard A."/>
            <person name="Debelle F."/>
            <person name="Munos S."/>
            <person name="Bendahmane A."/>
            <person name="Berges H."/>
            <person name="Niebel A."/>
            <person name="Buitink J."/>
            <person name="Frugier F."/>
            <person name="Benhamed M."/>
            <person name="Crespi M."/>
            <person name="Gouzy J."/>
            <person name="Gamas P."/>
        </authorList>
    </citation>
    <scope>NUCLEOTIDE SEQUENCE [LARGE SCALE GENOMIC DNA]</scope>
    <source>
        <strain evidence="5">cv. Jemalong A17</strain>
    </source>
</reference>
<dbReference type="HOGENOM" id="CLU_1322662_0_0_1"/>
<evidence type="ECO:0000313" key="1">
    <source>
        <dbReference type="EMBL" id="KEH23042.1"/>
    </source>
</evidence>
<dbReference type="EnsemblPlants" id="KEH23042">
    <property type="protein sequence ID" value="KEH23042"/>
    <property type="gene ID" value="MTR_7g064965"/>
</dbReference>
<reference evidence="1 4" key="1">
    <citation type="journal article" date="2011" name="Nature">
        <title>The Medicago genome provides insight into the evolution of rhizobial symbioses.</title>
        <authorList>
            <person name="Young N.D."/>
            <person name="Debelle F."/>
            <person name="Oldroyd G.E."/>
            <person name="Geurts R."/>
            <person name="Cannon S.B."/>
            <person name="Udvardi M.K."/>
            <person name="Benedito V.A."/>
            <person name="Mayer K.F."/>
            <person name="Gouzy J."/>
            <person name="Schoof H."/>
            <person name="Van de Peer Y."/>
            <person name="Proost S."/>
            <person name="Cook D.R."/>
            <person name="Meyers B.C."/>
            <person name="Spannagl M."/>
            <person name="Cheung F."/>
            <person name="De Mita S."/>
            <person name="Krishnakumar V."/>
            <person name="Gundlach H."/>
            <person name="Zhou S."/>
            <person name="Mudge J."/>
            <person name="Bharti A.K."/>
            <person name="Murray J.D."/>
            <person name="Naoumkina M.A."/>
            <person name="Rosen B."/>
            <person name="Silverstein K.A."/>
            <person name="Tang H."/>
            <person name="Rombauts S."/>
            <person name="Zhao P.X."/>
            <person name="Zhou P."/>
            <person name="Barbe V."/>
            <person name="Bardou P."/>
            <person name="Bechner M."/>
            <person name="Bellec A."/>
            <person name="Berger A."/>
            <person name="Berges H."/>
            <person name="Bidwell S."/>
            <person name="Bisseling T."/>
            <person name="Choisne N."/>
            <person name="Couloux A."/>
            <person name="Denny R."/>
            <person name="Deshpande S."/>
            <person name="Dai X."/>
            <person name="Doyle J.J."/>
            <person name="Dudez A.M."/>
            <person name="Farmer A.D."/>
            <person name="Fouteau S."/>
            <person name="Franken C."/>
            <person name="Gibelin C."/>
            <person name="Gish J."/>
            <person name="Goldstein S."/>
            <person name="Gonzalez A.J."/>
            <person name="Green P.J."/>
            <person name="Hallab A."/>
            <person name="Hartog M."/>
            <person name="Hua A."/>
            <person name="Humphray S.J."/>
            <person name="Jeong D.H."/>
            <person name="Jing Y."/>
            <person name="Jocker A."/>
            <person name="Kenton S.M."/>
            <person name="Kim D.J."/>
            <person name="Klee K."/>
            <person name="Lai H."/>
            <person name="Lang C."/>
            <person name="Lin S."/>
            <person name="Macmil S.L."/>
            <person name="Magdelenat G."/>
            <person name="Matthews L."/>
            <person name="McCorrison J."/>
            <person name="Monaghan E.L."/>
            <person name="Mun J.H."/>
            <person name="Najar F.Z."/>
            <person name="Nicholson C."/>
            <person name="Noirot C."/>
            <person name="O'Bleness M."/>
            <person name="Paule C.R."/>
            <person name="Poulain J."/>
            <person name="Prion F."/>
            <person name="Qin B."/>
            <person name="Qu C."/>
            <person name="Retzel E.F."/>
            <person name="Riddle C."/>
            <person name="Sallet E."/>
            <person name="Samain S."/>
            <person name="Samson N."/>
            <person name="Sanders I."/>
            <person name="Saurat O."/>
            <person name="Scarpelli C."/>
            <person name="Schiex T."/>
            <person name="Segurens B."/>
            <person name="Severin A.J."/>
            <person name="Sherrier D.J."/>
            <person name="Shi R."/>
            <person name="Sims S."/>
            <person name="Singer S.R."/>
            <person name="Sinharoy S."/>
            <person name="Sterck L."/>
            <person name="Viollet A."/>
            <person name="Wang B.B."/>
            <person name="Wang K."/>
            <person name="Wang M."/>
            <person name="Wang X."/>
            <person name="Warfsmann J."/>
            <person name="Weissenbach J."/>
            <person name="White D.D."/>
            <person name="White J.D."/>
            <person name="Wiley G.B."/>
            <person name="Wincker P."/>
            <person name="Xing Y."/>
            <person name="Yang L."/>
            <person name="Yao Z."/>
            <person name="Ying F."/>
            <person name="Zhai J."/>
            <person name="Zhou L."/>
            <person name="Zuber A."/>
            <person name="Denarie J."/>
            <person name="Dixon R.A."/>
            <person name="May G.D."/>
            <person name="Schwartz D.C."/>
            <person name="Rogers J."/>
            <person name="Quetier F."/>
            <person name="Town C.D."/>
            <person name="Roe B.A."/>
        </authorList>
    </citation>
    <scope>NUCLEOTIDE SEQUENCE [LARGE SCALE GENOMIC DNA]</scope>
    <source>
        <strain evidence="1">A17</strain>
        <strain evidence="3 4">cv. Jemalong A17</strain>
    </source>
</reference>
<name>A0A072U084_MEDTR</name>
<keyword evidence="4" id="KW-1185">Reference proteome</keyword>
<evidence type="ECO:0000313" key="2">
    <source>
        <dbReference type="EMBL" id="RHN46259.1"/>
    </source>
</evidence>
<reference evidence="1 4" key="2">
    <citation type="journal article" date="2014" name="BMC Genomics">
        <title>An improved genome release (version Mt4.0) for the model legume Medicago truncatula.</title>
        <authorList>
            <person name="Tang H."/>
            <person name="Krishnakumar V."/>
            <person name="Bidwell S."/>
            <person name="Rosen B."/>
            <person name="Chan A."/>
            <person name="Zhou S."/>
            <person name="Gentzbittel L."/>
            <person name="Childs K.L."/>
            <person name="Yandell M."/>
            <person name="Gundlach H."/>
            <person name="Mayer K.F."/>
            <person name="Schwartz D.C."/>
            <person name="Town C.D."/>
        </authorList>
    </citation>
    <scope>GENOME REANNOTATION</scope>
    <source>
        <strain evidence="1">A17</strain>
        <strain evidence="3 4">cv. Jemalong A17</strain>
    </source>
</reference>
<dbReference type="Proteomes" id="UP000002051">
    <property type="component" value="Unassembled WGS sequence"/>
</dbReference>
<reference evidence="3" key="3">
    <citation type="submission" date="2015-04" db="UniProtKB">
        <authorList>
            <consortium name="EnsemblPlants"/>
        </authorList>
    </citation>
    <scope>IDENTIFICATION</scope>
    <source>
        <strain evidence="3">cv. Jemalong A17</strain>
    </source>
</reference>
<dbReference type="Proteomes" id="UP000265566">
    <property type="component" value="Chromosome 7"/>
</dbReference>